<organism evidence="1">
    <name type="scientific">marine sediment metagenome</name>
    <dbReference type="NCBI Taxonomy" id="412755"/>
    <lineage>
        <taxon>unclassified sequences</taxon>
        <taxon>metagenomes</taxon>
        <taxon>ecological metagenomes</taxon>
    </lineage>
</organism>
<dbReference type="AlphaFoldDB" id="X1LEF1"/>
<sequence>MRDFSRIIPKHRHEDWMPKLSKIGNAQAIINAVLGGKVEGIEQATYSDYHGVGQLDTPYFIVVHGTFPSLTEAKVLVFNKEK</sequence>
<gene>
    <name evidence="1" type="ORF">S06H3_11680</name>
</gene>
<comment type="caution">
    <text evidence="1">The sequence shown here is derived from an EMBL/GenBank/DDBJ whole genome shotgun (WGS) entry which is preliminary data.</text>
</comment>
<protein>
    <submittedName>
        <fullName evidence="1">Uncharacterized protein</fullName>
    </submittedName>
</protein>
<dbReference type="EMBL" id="BARV01005755">
    <property type="protein sequence ID" value="GAI17458.1"/>
    <property type="molecule type" value="Genomic_DNA"/>
</dbReference>
<evidence type="ECO:0000313" key="1">
    <source>
        <dbReference type="EMBL" id="GAI17458.1"/>
    </source>
</evidence>
<reference evidence="1" key="1">
    <citation type="journal article" date="2014" name="Front. Microbiol.">
        <title>High frequency of phylogenetically diverse reductive dehalogenase-homologous genes in deep subseafloor sedimentary metagenomes.</title>
        <authorList>
            <person name="Kawai M."/>
            <person name="Futagami T."/>
            <person name="Toyoda A."/>
            <person name="Takaki Y."/>
            <person name="Nishi S."/>
            <person name="Hori S."/>
            <person name="Arai W."/>
            <person name="Tsubouchi T."/>
            <person name="Morono Y."/>
            <person name="Uchiyama I."/>
            <person name="Ito T."/>
            <person name="Fujiyama A."/>
            <person name="Inagaki F."/>
            <person name="Takami H."/>
        </authorList>
    </citation>
    <scope>NUCLEOTIDE SEQUENCE</scope>
    <source>
        <strain evidence="1">Expedition CK06-06</strain>
    </source>
</reference>
<proteinExistence type="predicted"/>
<accession>X1LEF1</accession>
<name>X1LEF1_9ZZZZ</name>